<evidence type="ECO:0000313" key="2">
    <source>
        <dbReference type="Proteomes" id="UP001190700"/>
    </source>
</evidence>
<dbReference type="Proteomes" id="UP001190700">
    <property type="component" value="Unassembled WGS sequence"/>
</dbReference>
<dbReference type="AlphaFoldDB" id="A0AAE0GSF7"/>
<reference evidence="1 2" key="1">
    <citation type="journal article" date="2015" name="Genome Biol. Evol.">
        <title>Comparative Genomics of a Bacterivorous Green Alga Reveals Evolutionary Causalities and Consequences of Phago-Mixotrophic Mode of Nutrition.</title>
        <authorList>
            <person name="Burns J.A."/>
            <person name="Paasch A."/>
            <person name="Narechania A."/>
            <person name="Kim E."/>
        </authorList>
    </citation>
    <scope>NUCLEOTIDE SEQUENCE [LARGE SCALE GENOMIC DNA]</scope>
    <source>
        <strain evidence="1 2">PLY_AMNH</strain>
    </source>
</reference>
<dbReference type="EMBL" id="LGRX02002710">
    <property type="protein sequence ID" value="KAK3283584.1"/>
    <property type="molecule type" value="Genomic_DNA"/>
</dbReference>
<name>A0AAE0GSF7_9CHLO</name>
<protein>
    <submittedName>
        <fullName evidence="1">Uncharacterized protein</fullName>
    </submittedName>
</protein>
<keyword evidence="2" id="KW-1185">Reference proteome</keyword>
<sequence>MRLDSVFARNVGARYRATPQSPHVALATADKTRGNAVLQSSLDIDVVKRVAKGTLGNKTSSFSGNEPHRQLLWDSLVAALEQSFVNKETANEDIFDLVDVDKQVHPIFNEILIRSLVSLTYDAPLTSS</sequence>
<gene>
    <name evidence="1" type="ORF">CYMTET_8731</name>
</gene>
<comment type="caution">
    <text evidence="1">The sequence shown here is derived from an EMBL/GenBank/DDBJ whole genome shotgun (WGS) entry which is preliminary data.</text>
</comment>
<proteinExistence type="predicted"/>
<organism evidence="1 2">
    <name type="scientific">Cymbomonas tetramitiformis</name>
    <dbReference type="NCBI Taxonomy" id="36881"/>
    <lineage>
        <taxon>Eukaryota</taxon>
        <taxon>Viridiplantae</taxon>
        <taxon>Chlorophyta</taxon>
        <taxon>Pyramimonadophyceae</taxon>
        <taxon>Pyramimonadales</taxon>
        <taxon>Pyramimonadaceae</taxon>
        <taxon>Cymbomonas</taxon>
    </lineage>
</organism>
<accession>A0AAE0GSF7</accession>
<evidence type="ECO:0000313" key="1">
    <source>
        <dbReference type="EMBL" id="KAK3283584.1"/>
    </source>
</evidence>